<dbReference type="OrthoDB" id="9785185at2"/>
<dbReference type="InterPro" id="IPR029044">
    <property type="entry name" value="Nucleotide-diphossugar_trans"/>
</dbReference>
<evidence type="ECO:0000313" key="4">
    <source>
        <dbReference type="Proteomes" id="UP000075806"/>
    </source>
</evidence>
<dbReference type="SUPFAM" id="SSF53448">
    <property type="entry name" value="Nucleotide-diphospho-sugar transferases"/>
    <property type="match status" value="1"/>
</dbReference>
<dbReference type="EMBL" id="LTAO01000017">
    <property type="protein sequence ID" value="KYG30593.1"/>
    <property type="molecule type" value="Genomic_DNA"/>
</dbReference>
<gene>
    <name evidence="3" type="ORF">AZF04_19290</name>
</gene>
<dbReference type="PANTHER" id="PTHR22916:SF3">
    <property type="entry name" value="UDP-GLCNAC:BETAGAL BETA-1,3-N-ACETYLGLUCOSAMINYLTRANSFERASE-LIKE PROTEIN 1"/>
    <property type="match status" value="1"/>
</dbReference>
<dbReference type="Proteomes" id="UP000075806">
    <property type="component" value="Unassembled WGS sequence"/>
</dbReference>
<reference evidence="3" key="1">
    <citation type="submission" date="2016-02" db="EMBL/GenBank/DDBJ databases">
        <title>Genome sequence of Bacillus trypoxylicola KCTC 13244(T).</title>
        <authorList>
            <person name="Jeong H."/>
            <person name="Park S.-H."/>
            <person name="Choi S.-K."/>
        </authorList>
    </citation>
    <scope>NUCLEOTIDE SEQUENCE [LARGE SCALE GENOMIC DNA]</scope>
    <source>
        <strain evidence="3">KCTC 13244</strain>
    </source>
</reference>
<comment type="caution">
    <text evidence="3">The sequence shown here is derived from an EMBL/GenBank/DDBJ whole genome shotgun (WGS) entry which is preliminary data.</text>
</comment>
<dbReference type="STRING" id="519424.AZF04_19290"/>
<dbReference type="AlphaFoldDB" id="A0A161QKQ4"/>
<name>A0A161QKQ4_9BACI</name>
<evidence type="ECO:0000259" key="2">
    <source>
        <dbReference type="Pfam" id="PF00535"/>
    </source>
</evidence>
<evidence type="ECO:0000313" key="3">
    <source>
        <dbReference type="EMBL" id="KYG30593.1"/>
    </source>
</evidence>
<dbReference type="InterPro" id="IPR001173">
    <property type="entry name" value="Glyco_trans_2-like"/>
</dbReference>
<accession>A0A161QKQ4</accession>
<dbReference type="RefSeq" id="WP_061948907.1">
    <property type="nucleotide sequence ID" value="NZ_LTAO01000017.1"/>
</dbReference>
<evidence type="ECO:0000256" key="1">
    <source>
        <dbReference type="ARBA" id="ARBA00006739"/>
    </source>
</evidence>
<dbReference type="Pfam" id="PF00535">
    <property type="entry name" value="Glycos_transf_2"/>
    <property type="match status" value="1"/>
</dbReference>
<sequence length="299" mass="35155">MSNLVSVIITTYKRPYGVLLRAVQSVLNQSYENLEIIIIDDSPNDDPNRKEVEMNIRNLNDSRVKYIQHKSNQGACKARNTGIEASKGEYVAFLDDDDEWIFNKIELQLEKFVDKQVGLVYCDSFTIILRGNEKERKVLRANRVSGMVYDKLILWNFIGSTSFVMLKKESLEFCGGFNNELKASQDFELWLRISKYYKVDYVDIPLVNYYIHEGERISANVDNKIQGLEKINELNLEYLKLKPRVNSIRKLKLIPYYAMKSGYKQALKKWFYAVKIYPFHRESLIHFAKIFYYNNKKSI</sequence>
<feature type="domain" description="Glycosyltransferase 2-like" evidence="2">
    <location>
        <begin position="6"/>
        <end position="168"/>
    </location>
</feature>
<comment type="similarity">
    <text evidence="1">Belongs to the glycosyltransferase 2 family.</text>
</comment>
<organism evidence="3 4">
    <name type="scientific">Alkalihalobacillus trypoxylicola</name>
    <dbReference type="NCBI Taxonomy" id="519424"/>
    <lineage>
        <taxon>Bacteria</taxon>
        <taxon>Bacillati</taxon>
        <taxon>Bacillota</taxon>
        <taxon>Bacilli</taxon>
        <taxon>Bacillales</taxon>
        <taxon>Bacillaceae</taxon>
        <taxon>Alkalihalobacillus</taxon>
    </lineage>
</organism>
<dbReference type="GO" id="GO:0016758">
    <property type="term" value="F:hexosyltransferase activity"/>
    <property type="evidence" value="ECO:0007669"/>
    <property type="project" value="UniProtKB-ARBA"/>
</dbReference>
<proteinExistence type="inferred from homology"/>
<dbReference type="PANTHER" id="PTHR22916">
    <property type="entry name" value="GLYCOSYLTRANSFERASE"/>
    <property type="match status" value="1"/>
</dbReference>
<keyword evidence="4" id="KW-1185">Reference proteome</keyword>
<dbReference type="Gene3D" id="3.90.550.10">
    <property type="entry name" value="Spore Coat Polysaccharide Biosynthesis Protein SpsA, Chain A"/>
    <property type="match status" value="1"/>
</dbReference>
<protein>
    <recommendedName>
        <fullName evidence="2">Glycosyltransferase 2-like domain-containing protein</fullName>
    </recommendedName>
</protein>